<feature type="domain" description="Glycosyltransferase 2-like" evidence="2">
    <location>
        <begin position="8"/>
        <end position="135"/>
    </location>
</feature>
<dbReference type="InterPro" id="IPR001173">
    <property type="entry name" value="Glyco_trans_2-like"/>
</dbReference>
<dbReference type="Pfam" id="PF00535">
    <property type="entry name" value="Glycos_transf_2"/>
    <property type="match status" value="1"/>
</dbReference>
<dbReference type="PANTHER" id="PTHR43685">
    <property type="entry name" value="GLYCOSYLTRANSFERASE"/>
    <property type="match status" value="1"/>
</dbReference>
<dbReference type="Proteomes" id="UP001595711">
    <property type="component" value="Unassembled WGS sequence"/>
</dbReference>
<dbReference type="Gene3D" id="3.90.550.10">
    <property type="entry name" value="Spore Coat Polysaccharide Biosynthesis Protein SpsA, Chain A"/>
    <property type="match status" value="1"/>
</dbReference>
<sequence>MQQPAKISVIVSTYNNPQVLGMVLGSLAQQRRGRHCADYEVIVADDGSGAETAALIGRLQAAYPVPLLHAWQPDAGFRLAQSRNNALLQATGDYVVFMDGDCLAPSDFILTHSRLAESGKFVAGARSYIKRRRSVAMMAAGTAGRRIRRFVWFWRALFAQANRPFQLLSLPVNWRRNRNPEQWQKVQTCNLAVWRADVDRVDGFDNTYTGHGLEDSDFALRLLRAGVTRKSGRFASVVLHLWHARPGAMRSPNIERFDSLLTSDRIMPVSGLSYLAVQPSARAAG</sequence>
<evidence type="ECO:0000256" key="1">
    <source>
        <dbReference type="ARBA" id="ARBA00022679"/>
    </source>
</evidence>
<dbReference type="GO" id="GO:0016757">
    <property type="term" value="F:glycosyltransferase activity"/>
    <property type="evidence" value="ECO:0007669"/>
    <property type="project" value="UniProtKB-KW"/>
</dbReference>
<dbReference type="EC" id="2.4.-.-" evidence="4"/>
<evidence type="ECO:0000313" key="5">
    <source>
        <dbReference type="Proteomes" id="UP001595711"/>
    </source>
</evidence>
<dbReference type="SUPFAM" id="SSF53448">
    <property type="entry name" value="Nucleotide-diphospho-sugar transferases"/>
    <property type="match status" value="1"/>
</dbReference>
<accession>A0ABV7VHK8</accession>
<dbReference type="InterPro" id="IPR027791">
    <property type="entry name" value="Galactosyl_T_C"/>
</dbReference>
<evidence type="ECO:0000259" key="2">
    <source>
        <dbReference type="Pfam" id="PF00535"/>
    </source>
</evidence>
<dbReference type="PANTHER" id="PTHR43685:SF3">
    <property type="entry name" value="SLR2126 PROTEIN"/>
    <property type="match status" value="1"/>
</dbReference>
<proteinExistence type="predicted"/>
<dbReference type="InterPro" id="IPR029044">
    <property type="entry name" value="Nucleotide-diphossugar_trans"/>
</dbReference>
<keyword evidence="1 4" id="KW-0808">Transferase</keyword>
<evidence type="ECO:0000313" key="4">
    <source>
        <dbReference type="EMBL" id="MFC3676660.1"/>
    </source>
</evidence>
<feature type="domain" description="Galactosyltransferase C-terminal" evidence="3">
    <location>
        <begin position="181"/>
        <end position="228"/>
    </location>
</feature>
<comment type="caution">
    <text evidence="4">The sequence shown here is derived from an EMBL/GenBank/DDBJ whole genome shotgun (WGS) entry which is preliminary data.</text>
</comment>
<name>A0ABV7VHK8_9PROT</name>
<dbReference type="Pfam" id="PF02709">
    <property type="entry name" value="Glyco_transf_7C"/>
    <property type="match status" value="1"/>
</dbReference>
<reference evidence="5" key="1">
    <citation type="journal article" date="2019" name="Int. J. Syst. Evol. Microbiol.">
        <title>The Global Catalogue of Microorganisms (GCM) 10K type strain sequencing project: providing services to taxonomists for standard genome sequencing and annotation.</title>
        <authorList>
            <consortium name="The Broad Institute Genomics Platform"/>
            <consortium name="The Broad Institute Genome Sequencing Center for Infectious Disease"/>
            <person name="Wu L."/>
            <person name="Ma J."/>
        </authorList>
    </citation>
    <scope>NUCLEOTIDE SEQUENCE [LARGE SCALE GENOMIC DNA]</scope>
    <source>
        <strain evidence="5">KCTC 42182</strain>
    </source>
</reference>
<keyword evidence="5" id="KW-1185">Reference proteome</keyword>
<dbReference type="EMBL" id="JBHRYJ010000003">
    <property type="protein sequence ID" value="MFC3676660.1"/>
    <property type="molecule type" value="Genomic_DNA"/>
</dbReference>
<dbReference type="RefSeq" id="WP_379727709.1">
    <property type="nucleotide sequence ID" value="NZ_JBHRYJ010000003.1"/>
</dbReference>
<evidence type="ECO:0000259" key="3">
    <source>
        <dbReference type="Pfam" id="PF02709"/>
    </source>
</evidence>
<dbReference type="InterPro" id="IPR050834">
    <property type="entry name" value="Glycosyltransf_2"/>
</dbReference>
<protein>
    <submittedName>
        <fullName evidence="4">Glycosyltransferase</fullName>
        <ecNumber evidence="4">2.4.-.-</ecNumber>
    </submittedName>
</protein>
<organism evidence="4 5">
    <name type="scientific">Ferrovibrio xuzhouensis</name>
    <dbReference type="NCBI Taxonomy" id="1576914"/>
    <lineage>
        <taxon>Bacteria</taxon>
        <taxon>Pseudomonadati</taxon>
        <taxon>Pseudomonadota</taxon>
        <taxon>Alphaproteobacteria</taxon>
        <taxon>Rhodospirillales</taxon>
        <taxon>Rhodospirillaceae</taxon>
        <taxon>Ferrovibrio</taxon>
    </lineage>
</organism>
<keyword evidence="4" id="KW-0328">Glycosyltransferase</keyword>
<gene>
    <name evidence="4" type="ORF">ACFOOQ_13965</name>
</gene>